<organism evidence="2 3">
    <name type="scientific">Niveispirillum cyanobacteriorum</name>
    <dbReference type="NCBI Taxonomy" id="1612173"/>
    <lineage>
        <taxon>Bacteria</taxon>
        <taxon>Pseudomonadati</taxon>
        <taxon>Pseudomonadota</taxon>
        <taxon>Alphaproteobacteria</taxon>
        <taxon>Rhodospirillales</taxon>
        <taxon>Azospirillaceae</taxon>
        <taxon>Niveispirillum</taxon>
    </lineage>
</organism>
<evidence type="ECO:0000313" key="3">
    <source>
        <dbReference type="Proteomes" id="UP000234752"/>
    </source>
</evidence>
<sequence>MSQQKSPRRPLCRRLSRASRRRALLLAGLALAALGFSVLARPKPILVWNSSASAPIGLYLVLPETRLRPGDLALVTPPDSLADLAARRGYLPRGVPLIKRVAAMGGDHVCAKGDVITINGDTVAVRQKADKAGRPLPWWQGCGVLSAGEILFLMPAAESLDGRYFGPLSSVHVIGRLVPLWLR</sequence>
<dbReference type="Pfam" id="PF10502">
    <property type="entry name" value="Peptidase_S26"/>
    <property type="match status" value="1"/>
</dbReference>
<evidence type="ECO:0000259" key="1">
    <source>
        <dbReference type="Pfam" id="PF10502"/>
    </source>
</evidence>
<dbReference type="KEGG" id="ncb:C0V82_20695"/>
<dbReference type="PROSITE" id="PS51318">
    <property type="entry name" value="TAT"/>
    <property type="match status" value="1"/>
</dbReference>
<dbReference type="SUPFAM" id="SSF51306">
    <property type="entry name" value="LexA/Signal peptidase"/>
    <property type="match status" value="1"/>
</dbReference>
<reference evidence="2 3" key="1">
    <citation type="submission" date="2017-12" db="EMBL/GenBank/DDBJ databases">
        <title>Genomes of bacteria within cyanobacterial aggregates.</title>
        <authorList>
            <person name="Cai H."/>
        </authorList>
    </citation>
    <scope>NUCLEOTIDE SEQUENCE [LARGE SCALE GENOMIC DNA]</scope>
    <source>
        <strain evidence="2 3">TH16</strain>
    </source>
</reference>
<feature type="domain" description="Peptidase S26" evidence="1">
    <location>
        <begin position="25"/>
        <end position="181"/>
    </location>
</feature>
<dbReference type="OrthoDB" id="5360818at2"/>
<keyword evidence="3" id="KW-1185">Reference proteome</keyword>
<dbReference type="InterPro" id="IPR036286">
    <property type="entry name" value="LexA/Signal_pep-like_sf"/>
</dbReference>
<dbReference type="GO" id="GO:0004252">
    <property type="term" value="F:serine-type endopeptidase activity"/>
    <property type="evidence" value="ECO:0007669"/>
    <property type="project" value="InterPro"/>
</dbReference>
<dbReference type="InterPro" id="IPR006311">
    <property type="entry name" value="TAT_signal"/>
</dbReference>
<dbReference type="GO" id="GO:0006465">
    <property type="term" value="P:signal peptide processing"/>
    <property type="evidence" value="ECO:0007669"/>
    <property type="project" value="InterPro"/>
</dbReference>
<dbReference type="AlphaFoldDB" id="A0A2K9NI17"/>
<gene>
    <name evidence="2" type="ORF">C0V82_20695</name>
</gene>
<dbReference type="InterPro" id="IPR019533">
    <property type="entry name" value="Peptidase_S26"/>
</dbReference>
<dbReference type="Proteomes" id="UP000234752">
    <property type="component" value="Chromosome eg_2"/>
</dbReference>
<evidence type="ECO:0000313" key="2">
    <source>
        <dbReference type="EMBL" id="AUN32732.1"/>
    </source>
</evidence>
<dbReference type="EMBL" id="CP025612">
    <property type="protein sequence ID" value="AUN32732.1"/>
    <property type="molecule type" value="Genomic_DNA"/>
</dbReference>
<accession>A0A2K9NI17</accession>
<proteinExistence type="predicted"/>
<name>A0A2K9NI17_9PROT</name>
<dbReference type="Gene3D" id="2.10.109.10">
    <property type="entry name" value="Umud Fragment, subunit A"/>
    <property type="match status" value="1"/>
</dbReference>
<protein>
    <submittedName>
        <fullName evidence="2">S26 family signal peptidase</fullName>
    </submittedName>
</protein>